<dbReference type="AlphaFoldDB" id="K8WJT5"/>
<protein>
    <recommendedName>
        <fullName evidence="3">Fimbrial protein</fullName>
    </recommendedName>
</protein>
<proteinExistence type="predicted"/>
<reference evidence="1 2" key="1">
    <citation type="journal article" date="2012" name="BMC Genomics">
        <title>Comparative genomics of bacteria in the genus Providencia isolated from wild Drosophila melanogaster.</title>
        <authorList>
            <person name="Galac M.R."/>
            <person name="Lazzaro B.P."/>
        </authorList>
    </citation>
    <scope>NUCLEOTIDE SEQUENCE [LARGE SCALE GENOMIC DNA]</scope>
    <source>
        <strain evidence="1 2">DSM 19967</strain>
    </source>
</reference>
<sequence length="330" mass="36053">MTPQLFAEFPVMELITWDTHPALDFTYYAPEKAYGITLVNENDSNNKIVLLINGTFSGTYYKLKNQHSVLTTSSVTLKNSKVVSKTSDIYLVPQNNVDIGPFSFGLKPRAGADGFFDSQELDYTGTITSFSAYAPSKLKKGRFFAKDRLIMIHRVNPYSGVSSDLYKNTFIEEYQDLGVFVIDTCQVSSITNTNIDFGTQLAGTYQKPTSLANALAQLNVSCVNRGSNYFISIKPNNMLDPGNHMGMTLAPVSGNAEDLPYIATSIGTDAKGDKVCEPNSSKALDYTESKQLVSTTGKNFVQGLNFALCVNGKIAPGGYRGSLDVSFLVE</sequence>
<keyword evidence="2" id="KW-1185">Reference proteome</keyword>
<evidence type="ECO:0008006" key="3">
    <source>
        <dbReference type="Google" id="ProtNLM"/>
    </source>
</evidence>
<organism evidence="1 2">
    <name type="scientific">Providencia sneebia DSM 19967</name>
    <dbReference type="NCBI Taxonomy" id="1141660"/>
    <lineage>
        <taxon>Bacteria</taxon>
        <taxon>Pseudomonadati</taxon>
        <taxon>Pseudomonadota</taxon>
        <taxon>Gammaproteobacteria</taxon>
        <taxon>Enterobacterales</taxon>
        <taxon>Morganellaceae</taxon>
        <taxon>Providencia</taxon>
    </lineage>
</organism>
<evidence type="ECO:0000313" key="1">
    <source>
        <dbReference type="EMBL" id="EKT60858.1"/>
    </source>
</evidence>
<dbReference type="Proteomes" id="UP000010290">
    <property type="component" value="Chromosome"/>
</dbReference>
<dbReference type="EMBL" id="AKKN01000003">
    <property type="protein sequence ID" value="EKT60858.1"/>
    <property type="molecule type" value="Genomic_DNA"/>
</dbReference>
<name>K8WJT5_9GAMM</name>
<gene>
    <name evidence="1" type="ORF">OO7_02136</name>
</gene>
<accession>K8WJT5</accession>
<comment type="caution">
    <text evidence="1">The sequence shown here is derived from an EMBL/GenBank/DDBJ whole genome shotgun (WGS) entry which is preliminary data.</text>
</comment>
<dbReference type="HOGENOM" id="CLU_841622_0_0_6"/>
<dbReference type="PATRIC" id="fig|1141660.3.peg.427"/>
<evidence type="ECO:0000313" key="2">
    <source>
        <dbReference type="Proteomes" id="UP000010290"/>
    </source>
</evidence>